<name>A0A4C1V5W4_EUMVA</name>
<evidence type="ECO:0000313" key="3">
    <source>
        <dbReference type="Proteomes" id="UP000299102"/>
    </source>
</evidence>
<evidence type="ECO:0000256" key="1">
    <source>
        <dbReference type="SAM" id="MobiDB-lite"/>
    </source>
</evidence>
<dbReference type="AlphaFoldDB" id="A0A4C1V5W4"/>
<reference evidence="2 3" key="1">
    <citation type="journal article" date="2019" name="Commun. Biol.">
        <title>The bagworm genome reveals a unique fibroin gene that provides high tensile strength.</title>
        <authorList>
            <person name="Kono N."/>
            <person name="Nakamura H."/>
            <person name="Ohtoshi R."/>
            <person name="Tomita M."/>
            <person name="Numata K."/>
            <person name="Arakawa K."/>
        </authorList>
    </citation>
    <scope>NUCLEOTIDE SEQUENCE [LARGE SCALE GENOMIC DNA]</scope>
</reference>
<feature type="compositionally biased region" description="Basic and acidic residues" evidence="1">
    <location>
        <begin position="53"/>
        <end position="66"/>
    </location>
</feature>
<comment type="caution">
    <text evidence="2">The sequence shown here is derived from an EMBL/GenBank/DDBJ whole genome shotgun (WGS) entry which is preliminary data.</text>
</comment>
<feature type="region of interest" description="Disordered" evidence="1">
    <location>
        <begin position="32"/>
        <end position="66"/>
    </location>
</feature>
<proteinExistence type="predicted"/>
<dbReference type="EMBL" id="BGZK01000280">
    <property type="protein sequence ID" value="GBP33880.1"/>
    <property type="molecule type" value="Genomic_DNA"/>
</dbReference>
<dbReference type="Proteomes" id="UP000299102">
    <property type="component" value="Unassembled WGS sequence"/>
</dbReference>
<gene>
    <name evidence="2" type="ORF">EVAR_20991_1</name>
</gene>
<keyword evidence="3" id="KW-1185">Reference proteome</keyword>
<accession>A0A4C1V5W4</accession>
<sequence length="97" mass="11055">MQCKSRGRNDVKFVVQTPGGVRSYLPRCTAASDGTRRTQLEVSVGKPHSSRAPSREVTREKERKKEIKKERFIRHKNNVKIKKSSHMVIRSIPSPGL</sequence>
<organism evidence="2 3">
    <name type="scientific">Eumeta variegata</name>
    <name type="common">Bagworm moth</name>
    <name type="synonym">Eumeta japonica</name>
    <dbReference type="NCBI Taxonomy" id="151549"/>
    <lineage>
        <taxon>Eukaryota</taxon>
        <taxon>Metazoa</taxon>
        <taxon>Ecdysozoa</taxon>
        <taxon>Arthropoda</taxon>
        <taxon>Hexapoda</taxon>
        <taxon>Insecta</taxon>
        <taxon>Pterygota</taxon>
        <taxon>Neoptera</taxon>
        <taxon>Endopterygota</taxon>
        <taxon>Lepidoptera</taxon>
        <taxon>Glossata</taxon>
        <taxon>Ditrysia</taxon>
        <taxon>Tineoidea</taxon>
        <taxon>Psychidae</taxon>
        <taxon>Oiketicinae</taxon>
        <taxon>Eumeta</taxon>
    </lineage>
</organism>
<protein>
    <submittedName>
        <fullName evidence="2">Uncharacterized protein</fullName>
    </submittedName>
</protein>
<evidence type="ECO:0000313" key="2">
    <source>
        <dbReference type="EMBL" id="GBP33880.1"/>
    </source>
</evidence>